<evidence type="ECO:0000313" key="3">
    <source>
        <dbReference type="Proteomes" id="UP000288227"/>
    </source>
</evidence>
<accession>A0A401UCB2</accession>
<gene>
    <name evidence="2" type="ORF">SanaruYs_27640</name>
</gene>
<dbReference type="Proteomes" id="UP000288227">
    <property type="component" value="Unassembled WGS sequence"/>
</dbReference>
<proteinExistence type="predicted"/>
<organism evidence="2 3">
    <name type="scientific">Chryseotalea sanaruensis</name>
    <dbReference type="NCBI Taxonomy" id="2482724"/>
    <lineage>
        <taxon>Bacteria</taxon>
        <taxon>Pseudomonadati</taxon>
        <taxon>Bacteroidota</taxon>
        <taxon>Cytophagia</taxon>
        <taxon>Cytophagales</taxon>
        <taxon>Chryseotaleaceae</taxon>
        <taxon>Chryseotalea</taxon>
    </lineage>
</organism>
<dbReference type="AlphaFoldDB" id="A0A401UCB2"/>
<keyword evidence="1" id="KW-0732">Signal</keyword>
<feature type="signal peptide" evidence="1">
    <location>
        <begin position="1"/>
        <end position="18"/>
    </location>
</feature>
<feature type="chain" id="PRO_5019051301" description="DUF4367 domain-containing protein" evidence="1">
    <location>
        <begin position="19"/>
        <end position="164"/>
    </location>
</feature>
<dbReference type="EMBL" id="BHXQ01000005">
    <property type="protein sequence ID" value="GCC52527.1"/>
    <property type="molecule type" value="Genomic_DNA"/>
</dbReference>
<dbReference type="OrthoDB" id="980919at2"/>
<name>A0A401UCB2_9BACT</name>
<sequence length="164" mass="18578">MKSAAVFILLFFTVTALSAQQEFKSPEDLKAWLPAEIAGYAEDADNHASEQQLQGKLYFIAAKQYKKSQEAISIVIIDYRTSVQVITSVTSAWEDGKEVNNELIQSKNITIGNNKAKEIYDKKNNSSQLYVYHNDQYLITVSMKGDYMDLLKQVITNLPFSRLP</sequence>
<evidence type="ECO:0008006" key="4">
    <source>
        <dbReference type="Google" id="ProtNLM"/>
    </source>
</evidence>
<comment type="caution">
    <text evidence="2">The sequence shown here is derived from an EMBL/GenBank/DDBJ whole genome shotgun (WGS) entry which is preliminary data.</text>
</comment>
<evidence type="ECO:0000256" key="1">
    <source>
        <dbReference type="SAM" id="SignalP"/>
    </source>
</evidence>
<protein>
    <recommendedName>
        <fullName evidence="4">DUF4367 domain-containing protein</fullName>
    </recommendedName>
</protein>
<dbReference type="RefSeq" id="WP_127123184.1">
    <property type="nucleotide sequence ID" value="NZ_BHXQ01000005.1"/>
</dbReference>
<evidence type="ECO:0000313" key="2">
    <source>
        <dbReference type="EMBL" id="GCC52527.1"/>
    </source>
</evidence>
<reference evidence="2 3" key="1">
    <citation type="submission" date="2018-11" db="EMBL/GenBank/DDBJ databases">
        <title>Chryseotalea sanarue gen. nov., sp., nov., a member of the family Cytophagaceae, isolated from a brackish lake in Hamamatsu Japan.</title>
        <authorList>
            <person name="Maejima Y."/>
            <person name="Iino T."/>
            <person name="Muraguchi Y."/>
            <person name="Fukuda K."/>
            <person name="Ohkuma M."/>
            <person name="Moriuchi R."/>
            <person name="Dohra H."/>
            <person name="Kimbara K."/>
            <person name="Shintani M."/>
        </authorList>
    </citation>
    <scope>NUCLEOTIDE SEQUENCE [LARGE SCALE GENOMIC DNA]</scope>
    <source>
        <strain evidence="2 3">Ys</strain>
    </source>
</reference>
<keyword evidence="3" id="KW-1185">Reference proteome</keyword>